<keyword evidence="8" id="KW-0120">Carbon dioxide fixation</keyword>
<evidence type="ECO:0000256" key="6">
    <source>
        <dbReference type="ARBA" id="ARBA00022842"/>
    </source>
</evidence>
<name>A0A8S1J546_9CHLO</name>
<evidence type="ECO:0000256" key="4">
    <source>
        <dbReference type="ARBA" id="ARBA00012305"/>
    </source>
</evidence>
<organism evidence="10 11">
    <name type="scientific">Ostreobium quekettii</name>
    <dbReference type="NCBI Taxonomy" id="121088"/>
    <lineage>
        <taxon>Eukaryota</taxon>
        <taxon>Viridiplantae</taxon>
        <taxon>Chlorophyta</taxon>
        <taxon>core chlorophytes</taxon>
        <taxon>Ulvophyceae</taxon>
        <taxon>TCBD clade</taxon>
        <taxon>Bryopsidales</taxon>
        <taxon>Ostreobineae</taxon>
        <taxon>Ostreobiaceae</taxon>
        <taxon>Ostreobium</taxon>
    </lineage>
</organism>
<evidence type="ECO:0000256" key="8">
    <source>
        <dbReference type="ARBA" id="ARBA00023300"/>
    </source>
</evidence>
<evidence type="ECO:0000256" key="5">
    <source>
        <dbReference type="ARBA" id="ARBA00022490"/>
    </source>
</evidence>
<dbReference type="SUPFAM" id="SSF51621">
    <property type="entry name" value="Phosphoenolpyruvate/pyruvate domain"/>
    <property type="match status" value="1"/>
</dbReference>
<dbReference type="FunFam" id="1.20.1440.90:FF:000001">
    <property type="entry name" value="Phosphoenolpyruvate carboxylase 1"/>
    <property type="match status" value="1"/>
</dbReference>
<dbReference type="PANTHER" id="PTHR30523:SF33">
    <property type="entry name" value="PHOSPHOENOLPYRUVATE CARBOXYLASE 3"/>
    <property type="match status" value="1"/>
</dbReference>
<dbReference type="GO" id="GO:0015977">
    <property type="term" value="P:carbon fixation"/>
    <property type="evidence" value="ECO:0007669"/>
    <property type="project" value="UniProtKB-KW"/>
</dbReference>
<dbReference type="GO" id="GO:0005829">
    <property type="term" value="C:cytosol"/>
    <property type="evidence" value="ECO:0007669"/>
    <property type="project" value="TreeGrafter"/>
</dbReference>
<dbReference type="InterPro" id="IPR018129">
    <property type="entry name" value="PEP_COase_Lys_AS"/>
</dbReference>
<reference evidence="10" key="1">
    <citation type="submission" date="2020-12" db="EMBL/GenBank/DDBJ databases">
        <authorList>
            <person name="Iha C."/>
        </authorList>
    </citation>
    <scope>NUCLEOTIDE SEQUENCE</scope>
</reference>
<keyword evidence="5" id="KW-0963">Cytoplasm</keyword>
<dbReference type="PROSITE" id="PS00781">
    <property type="entry name" value="PEPCASE_1"/>
    <property type="match status" value="1"/>
</dbReference>
<keyword evidence="6" id="KW-0460">Magnesium</keyword>
<dbReference type="GO" id="GO:0006099">
    <property type="term" value="P:tricarboxylic acid cycle"/>
    <property type="evidence" value="ECO:0007669"/>
    <property type="project" value="InterPro"/>
</dbReference>
<comment type="subcellular location">
    <subcellularLocation>
        <location evidence="2">Cytoplasm</location>
    </subcellularLocation>
</comment>
<dbReference type="GO" id="GO:0008964">
    <property type="term" value="F:phosphoenolpyruvate carboxylase activity"/>
    <property type="evidence" value="ECO:0007669"/>
    <property type="project" value="UniProtKB-EC"/>
</dbReference>
<dbReference type="EC" id="4.1.1.31" evidence="4"/>
<comment type="caution">
    <text evidence="10">The sequence shown here is derived from an EMBL/GenBank/DDBJ whole genome shotgun (WGS) entry which is preliminary data.</text>
</comment>
<evidence type="ECO:0000313" key="11">
    <source>
        <dbReference type="Proteomes" id="UP000708148"/>
    </source>
</evidence>
<keyword evidence="7" id="KW-0456">Lyase</keyword>
<dbReference type="EMBL" id="CAJHUC010001751">
    <property type="protein sequence ID" value="CAD7702241.1"/>
    <property type="molecule type" value="Genomic_DNA"/>
</dbReference>
<evidence type="ECO:0000256" key="2">
    <source>
        <dbReference type="ARBA" id="ARBA00004496"/>
    </source>
</evidence>
<evidence type="ECO:0000256" key="7">
    <source>
        <dbReference type="ARBA" id="ARBA00023239"/>
    </source>
</evidence>
<dbReference type="Pfam" id="PF00311">
    <property type="entry name" value="PEPcase"/>
    <property type="match status" value="1"/>
</dbReference>
<dbReference type="Proteomes" id="UP000708148">
    <property type="component" value="Unassembled WGS sequence"/>
</dbReference>
<comment type="similarity">
    <text evidence="3">Belongs to the PEPCase type 1 family.</text>
</comment>
<dbReference type="AlphaFoldDB" id="A0A8S1J546"/>
<evidence type="ECO:0000256" key="1">
    <source>
        <dbReference type="ARBA" id="ARBA00001946"/>
    </source>
</evidence>
<dbReference type="PANTHER" id="PTHR30523">
    <property type="entry name" value="PHOSPHOENOLPYRUVATE CARBOXYLASE"/>
    <property type="match status" value="1"/>
</dbReference>
<protein>
    <recommendedName>
        <fullName evidence="4">phosphoenolpyruvate carboxylase</fullName>
        <ecNumber evidence="4">4.1.1.31</ecNumber>
    </recommendedName>
</protein>
<dbReference type="Gene3D" id="1.20.1440.90">
    <property type="entry name" value="Phosphoenolpyruvate/pyruvate domain"/>
    <property type="match status" value="1"/>
</dbReference>
<dbReference type="InterPro" id="IPR021135">
    <property type="entry name" value="PEP_COase"/>
</dbReference>
<sequence>MSSAEVDAHLLPEAQRLLRDDDNLLRQIFFNILQKRHPRLATKVDVIYGMAREWCEDGTDDHFETLATYMAKLQTSERVLVASVFSHVLNLHNLSEAVSNAQAEKAARLGADPDHILRATSHSFETILNTDGAKADEIYKSLCTQSVDLVFTAHPTQALRRELLLKYAKMQDELSKLHNTKMSQFEKYQCLENLKGLVQSAWRTDEIHRRKPTPQDEMRAGLAYVQNVIFPALPIFLRRLDAALEKIGQPRLPVSHAPFRFGSWMGGDRDGNPNVTHNTTRDVCIIAKLAACDLYFKEIEQLMFDLSIWRANSELQKVARTMAANVDIAKVTEERKNKNYADFWSPFDPLLEPFRAVLSDLRDRLYRTREVLHQCLSHKEQNVQQMLQDEDCISSSEQLIEPLMLMFNSLNETGDEPIANGRLLDVIRQVHTFGLSLTRLDIRQEASRHAEVINAITEYLGMGSYSQWDEEKKLDFLITELQGKRPLMPPGTPMSPDAEEVVATLRTLGTLPPESLGAYIISMAKQPSDVLAVVLLQRECGIQSYLRVVPLFETLQDLDNAPNAMRKLLTTDMY</sequence>
<proteinExistence type="inferred from homology"/>
<keyword evidence="11" id="KW-1185">Reference proteome</keyword>
<evidence type="ECO:0000313" key="10">
    <source>
        <dbReference type="EMBL" id="CAD7702241.1"/>
    </source>
</evidence>
<dbReference type="InterPro" id="IPR015813">
    <property type="entry name" value="Pyrv/PenolPyrv_kinase-like_dom"/>
</dbReference>
<feature type="non-terminal residue" evidence="10">
    <location>
        <position position="574"/>
    </location>
</feature>
<evidence type="ECO:0000256" key="9">
    <source>
        <dbReference type="PROSITE-ProRule" id="PRU10111"/>
    </source>
</evidence>
<feature type="active site" evidence="9">
    <location>
        <position position="154"/>
    </location>
</feature>
<gene>
    <name evidence="10" type="ORF">OSTQU699_LOCUS7598</name>
</gene>
<dbReference type="PRINTS" id="PR00150">
    <property type="entry name" value="PEPCARBXLASE"/>
</dbReference>
<comment type="cofactor">
    <cofactor evidence="1">
        <name>Mg(2+)</name>
        <dbReference type="ChEBI" id="CHEBI:18420"/>
    </cofactor>
</comment>
<accession>A0A8S1J546</accession>
<evidence type="ECO:0000256" key="3">
    <source>
        <dbReference type="ARBA" id="ARBA00008346"/>
    </source>
</evidence>
<dbReference type="OrthoDB" id="1365747at2759"/>